<gene>
    <name evidence="3" type="ORF">B0T20DRAFT_85729</name>
</gene>
<feature type="region of interest" description="Disordered" evidence="1">
    <location>
        <begin position="1"/>
        <end position="29"/>
    </location>
</feature>
<name>A0AAE0U2P8_SORBR</name>
<dbReference type="Pfam" id="PF26118">
    <property type="entry name" value="DUF8035"/>
    <property type="match status" value="1"/>
</dbReference>
<organism evidence="3 4">
    <name type="scientific">Sordaria brevicollis</name>
    <dbReference type="NCBI Taxonomy" id="83679"/>
    <lineage>
        <taxon>Eukaryota</taxon>
        <taxon>Fungi</taxon>
        <taxon>Dikarya</taxon>
        <taxon>Ascomycota</taxon>
        <taxon>Pezizomycotina</taxon>
        <taxon>Sordariomycetes</taxon>
        <taxon>Sordariomycetidae</taxon>
        <taxon>Sordariales</taxon>
        <taxon>Sordariaceae</taxon>
        <taxon>Sordaria</taxon>
    </lineage>
</organism>
<feature type="domain" description="DUF8035" evidence="2">
    <location>
        <begin position="1012"/>
        <end position="1064"/>
    </location>
</feature>
<dbReference type="Proteomes" id="UP001281003">
    <property type="component" value="Unassembled WGS sequence"/>
</dbReference>
<feature type="compositionally biased region" description="Basic and acidic residues" evidence="1">
    <location>
        <begin position="570"/>
        <end position="791"/>
    </location>
</feature>
<accession>A0AAE0U2P8</accession>
<feature type="compositionally biased region" description="Basic and acidic residues" evidence="1">
    <location>
        <begin position="89"/>
        <end position="99"/>
    </location>
</feature>
<feature type="compositionally biased region" description="Basic and acidic residues" evidence="1">
    <location>
        <begin position="1080"/>
        <end position="1096"/>
    </location>
</feature>
<evidence type="ECO:0000313" key="4">
    <source>
        <dbReference type="Proteomes" id="UP001281003"/>
    </source>
</evidence>
<evidence type="ECO:0000259" key="2">
    <source>
        <dbReference type="Pfam" id="PF26118"/>
    </source>
</evidence>
<protein>
    <recommendedName>
        <fullName evidence="2">DUF8035 domain-containing protein</fullName>
    </recommendedName>
</protein>
<evidence type="ECO:0000313" key="3">
    <source>
        <dbReference type="EMBL" id="KAK3388808.1"/>
    </source>
</evidence>
<feature type="compositionally biased region" description="Basic and acidic residues" evidence="1">
    <location>
        <begin position="480"/>
        <end position="562"/>
    </location>
</feature>
<feature type="compositionally biased region" description="Basic and acidic residues" evidence="1">
    <location>
        <begin position="814"/>
        <end position="825"/>
    </location>
</feature>
<feature type="compositionally biased region" description="Basic and acidic residues" evidence="1">
    <location>
        <begin position="837"/>
        <end position="861"/>
    </location>
</feature>
<proteinExistence type="predicted"/>
<feature type="compositionally biased region" description="Basic and acidic residues" evidence="1">
    <location>
        <begin position="888"/>
        <end position="934"/>
    </location>
</feature>
<dbReference type="PANTHER" id="PTHR42081">
    <property type="entry name" value="ZINC FINGER PROTEIN DHHC DOMAIN CONTAINING PROTEIN"/>
    <property type="match status" value="1"/>
</dbReference>
<feature type="region of interest" description="Disordered" evidence="1">
    <location>
        <begin position="89"/>
        <end position="139"/>
    </location>
</feature>
<dbReference type="EMBL" id="JAUTDP010000014">
    <property type="protein sequence ID" value="KAK3388808.1"/>
    <property type="molecule type" value="Genomic_DNA"/>
</dbReference>
<reference evidence="3" key="2">
    <citation type="submission" date="2023-07" db="EMBL/GenBank/DDBJ databases">
        <authorList>
            <consortium name="Lawrence Berkeley National Laboratory"/>
            <person name="Haridas S."/>
            <person name="Hensen N."/>
            <person name="Bonometti L."/>
            <person name="Westerberg I."/>
            <person name="Brannstrom I.O."/>
            <person name="Guillou S."/>
            <person name="Cros-Aarteil S."/>
            <person name="Calhoun S."/>
            <person name="Kuo A."/>
            <person name="Mondo S."/>
            <person name="Pangilinan J."/>
            <person name="Riley R."/>
            <person name="LaButti K."/>
            <person name="Andreopoulos B."/>
            <person name="Lipzen A."/>
            <person name="Chen C."/>
            <person name="Yanf M."/>
            <person name="Daum C."/>
            <person name="Ng V."/>
            <person name="Clum A."/>
            <person name="Steindorff A."/>
            <person name="Ohm R."/>
            <person name="Martin F."/>
            <person name="Silar P."/>
            <person name="Natvig D."/>
            <person name="Lalanne C."/>
            <person name="Gautier V."/>
            <person name="Ament-velasquez S.L."/>
            <person name="Kruys A."/>
            <person name="Hutchinson M.I."/>
            <person name="Powell A.J."/>
            <person name="Barry K."/>
            <person name="Miller A.N."/>
            <person name="Grigoriev I.V."/>
            <person name="Debuchy R."/>
            <person name="Gladieux P."/>
            <person name="Thoren M.H."/>
            <person name="Johannesson H."/>
        </authorList>
    </citation>
    <scope>NUCLEOTIDE SEQUENCE</scope>
    <source>
        <strain evidence="3">FGSC 1904</strain>
    </source>
</reference>
<sequence>MTDQGRYRYPSAAPPVGRRSPPMYNPARLSMPITGAGTYQSLYGGEIPVLPTTHETLPLRSPVSATTDYRPSTIPIDSGSYAVRKEPIPRSTSVKDHGTRSHRSATLDAASKRPIIKHVPESPICSSIRSGSPSRPVYRGSDEFYTQPASSINRSRSVARAPFSANMDDAEYQRLRERTDRDRPEHEKLYGSSRAADLYRASRPTVLYSNTPRGAPGYDEEAFVEYTKPGELARWDLEHPRRNRRESIDHYYRPAVSVSSDVGRPFDTIDRRLHDPLPSAFGYDKPARDAISGLYDHNSARNPPPSEVLSDTAVRRPPALLDSPLPPGSSAATERSSRRAASRPRPISLIQDPPSRSAHPDEYYRARDDGYYKDDDVSQRGFGVRPAAKDHGERRRSPREKQYYDERRDPRDPREPREPRRRSDEDLEVVRHRHHDDRESRDYHKLPPTRDYLPDDHREARRDKQVPANDIPVAAAINGRDGRVDREIESPRRRYDDDYERRDPDPHARTSRHADDYERRRYEDPEPRRPKEDDYERRRLEDPEPRRLPPKEDDYDRRRSDVPDTYSRVSRNDDDYDRRRPDDYESRPRTGHRDDDYDRRRDEDLEPRKQIEYKDPVHDRRRDDELDHHARADYKDQDHDRRRHEEFESHKRADPRDADYDRRRVDDLEPHTRTAARDEDRERQRTDDPEPHPRDSHRDRDYDHSRVDPRDSHKRDSRDDEYYERRRETDDYEPRTRPSREEDKYDDRRAAHDIEPHTRPGREEERYDDRRVDDAEARGKGSRDEPRRSHESFQMVDLPGGFPDERETGDETDTETRSRHRRDAEAQLNGESAPSPPRERSREPSREHSRERDGKDEDTHRRPPPAAAFDPNDTAALEQLKAELAAQEAKESASEGGHTPHEHSPKRERSPEREHSPERRPAPVEEDTKPRTEPDNTAVAAEEDESRGRELVPHGQKQVRVVSPPREKEEKKPIKGILKQPKAQFPEHPPAAREGVAPLKDDKSKQNVPQGAKWTKISRKLVNPEALTLGKERFEVRDDFVIVLRVLDKSEIQKYAAITADLREKRRKEYEDEQSGKALVRHERNGSYDKDEEEGRRRRHHRKDREDEYDDDRREYRRHRATDEQDALYDTRQPSRSHRRD</sequence>
<feature type="region of interest" description="Disordered" evidence="1">
    <location>
        <begin position="1064"/>
        <end position="1141"/>
    </location>
</feature>
<feature type="compositionally biased region" description="Low complexity" evidence="1">
    <location>
        <begin position="875"/>
        <end position="887"/>
    </location>
</feature>
<dbReference type="PANTHER" id="PTHR42081:SF1">
    <property type="entry name" value="ZINC FINGER PROTEIN DHHC DOMAIN CONTAINING PROTEIN"/>
    <property type="match status" value="1"/>
</dbReference>
<comment type="caution">
    <text evidence="3">The sequence shown here is derived from an EMBL/GenBank/DDBJ whole genome shotgun (WGS) entry which is preliminary data.</text>
</comment>
<feature type="region of interest" description="Disordered" evidence="1">
    <location>
        <begin position="317"/>
        <end position="1012"/>
    </location>
</feature>
<feature type="compositionally biased region" description="Basic and acidic residues" evidence="1">
    <location>
        <begin position="387"/>
        <end position="445"/>
    </location>
</feature>
<keyword evidence="4" id="KW-1185">Reference proteome</keyword>
<feature type="compositionally biased region" description="Polar residues" evidence="1">
    <location>
        <begin position="124"/>
        <end position="133"/>
    </location>
</feature>
<feature type="compositionally biased region" description="Basic and acidic residues" evidence="1">
    <location>
        <begin position="452"/>
        <end position="465"/>
    </location>
</feature>
<evidence type="ECO:0000256" key="1">
    <source>
        <dbReference type="SAM" id="MobiDB-lite"/>
    </source>
</evidence>
<dbReference type="AlphaFoldDB" id="A0AAE0U2P8"/>
<reference evidence="3" key="1">
    <citation type="journal article" date="2023" name="Mol. Phylogenet. Evol.">
        <title>Genome-scale phylogeny and comparative genomics of the fungal order Sordariales.</title>
        <authorList>
            <person name="Hensen N."/>
            <person name="Bonometti L."/>
            <person name="Westerberg I."/>
            <person name="Brannstrom I.O."/>
            <person name="Guillou S."/>
            <person name="Cros-Aarteil S."/>
            <person name="Calhoun S."/>
            <person name="Haridas S."/>
            <person name="Kuo A."/>
            <person name="Mondo S."/>
            <person name="Pangilinan J."/>
            <person name="Riley R."/>
            <person name="LaButti K."/>
            <person name="Andreopoulos B."/>
            <person name="Lipzen A."/>
            <person name="Chen C."/>
            <person name="Yan M."/>
            <person name="Daum C."/>
            <person name="Ng V."/>
            <person name="Clum A."/>
            <person name="Steindorff A."/>
            <person name="Ohm R.A."/>
            <person name="Martin F."/>
            <person name="Silar P."/>
            <person name="Natvig D.O."/>
            <person name="Lalanne C."/>
            <person name="Gautier V."/>
            <person name="Ament-Velasquez S.L."/>
            <person name="Kruys A."/>
            <person name="Hutchinson M.I."/>
            <person name="Powell A.J."/>
            <person name="Barry K."/>
            <person name="Miller A.N."/>
            <person name="Grigoriev I.V."/>
            <person name="Debuchy R."/>
            <person name="Gladieux P."/>
            <person name="Hiltunen Thoren M."/>
            <person name="Johannesson H."/>
        </authorList>
    </citation>
    <scope>NUCLEOTIDE SEQUENCE</scope>
    <source>
        <strain evidence="3">FGSC 1904</strain>
    </source>
</reference>
<dbReference type="InterPro" id="IPR058348">
    <property type="entry name" value="DUF8035"/>
</dbReference>
<feature type="compositionally biased region" description="Basic and acidic residues" evidence="1">
    <location>
        <begin position="358"/>
        <end position="378"/>
    </location>
</feature>